<dbReference type="Gene3D" id="3.30.530.20">
    <property type="match status" value="1"/>
</dbReference>
<dbReference type="EMBL" id="JRLZ01000001">
    <property type="protein sequence ID" value="KGO97302.1"/>
    <property type="molecule type" value="Genomic_DNA"/>
</dbReference>
<comment type="similarity">
    <text evidence="1">Belongs to the AHA1 family.</text>
</comment>
<reference evidence="4" key="1">
    <citation type="submission" date="2013-09" db="EMBL/GenBank/DDBJ databases">
        <authorList>
            <person name="Zeng Z."/>
            <person name="Chen C."/>
        </authorList>
    </citation>
    <scope>NUCLEOTIDE SEQUENCE [LARGE SCALE GENOMIC DNA]</scope>
    <source>
        <strain evidence="4">DK69</strain>
    </source>
</reference>
<dbReference type="InterPro" id="IPR023393">
    <property type="entry name" value="START-like_dom_sf"/>
</dbReference>
<comment type="caution">
    <text evidence="3">The sequence shown here is derived from an EMBL/GenBank/DDBJ whole genome shotgun (WGS) entry which is preliminary data.</text>
</comment>
<keyword evidence="4" id="KW-1185">Reference proteome</keyword>
<evidence type="ECO:0000313" key="3">
    <source>
        <dbReference type="EMBL" id="KGO97302.1"/>
    </source>
</evidence>
<dbReference type="eggNOG" id="COG3832">
    <property type="taxonomic scope" value="Bacteria"/>
</dbReference>
<dbReference type="RefSeq" id="WP_023574238.1">
    <property type="nucleotide sequence ID" value="NZ_AVCS01000015.1"/>
</dbReference>
<dbReference type="OrthoDB" id="2355173at2"/>
<dbReference type="STRING" id="1107311.Q767_01480"/>
<evidence type="ECO:0000259" key="2">
    <source>
        <dbReference type="Pfam" id="PF08327"/>
    </source>
</evidence>
<evidence type="ECO:0000256" key="1">
    <source>
        <dbReference type="ARBA" id="ARBA00006817"/>
    </source>
</evidence>
<reference evidence="3 4" key="2">
    <citation type="journal article" date="2015" name="Stand. Genomic Sci.">
        <title>High quality draft genomic sequence of Flavobacterium enshiense DK69(T) and comparison among Flavobacterium genomes.</title>
        <authorList>
            <person name="Zeng Z."/>
            <person name="Chen C."/>
            <person name="Du H."/>
            <person name="Wang G."/>
            <person name="Li M."/>
        </authorList>
    </citation>
    <scope>NUCLEOTIDE SEQUENCE [LARGE SCALE GENOMIC DNA]</scope>
    <source>
        <strain evidence="3 4">DK69</strain>
    </source>
</reference>
<dbReference type="Proteomes" id="UP000030149">
    <property type="component" value="Unassembled WGS sequence"/>
</dbReference>
<gene>
    <name evidence="3" type="ORF">Q767_01480</name>
</gene>
<dbReference type="SUPFAM" id="SSF55961">
    <property type="entry name" value="Bet v1-like"/>
    <property type="match status" value="1"/>
</dbReference>
<name>V6S7B6_9FLAO</name>
<proteinExistence type="inferred from homology"/>
<accession>V6S7B6</accession>
<dbReference type="PATRIC" id="fig|1107311.3.peg.2233"/>
<evidence type="ECO:0000313" key="4">
    <source>
        <dbReference type="Proteomes" id="UP000030149"/>
    </source>
</evidence>
<organism evidence="3 4">
    <name type="scientific">Flavobacterium enshiense DK69</name>
    <dbReference type="NCBI Taxonomy" id="1107311"/>
    <lineage>
        <taxon>Bacteria</taxon>
        <taxon>Pseudomonadati</taxon>
        <taxon>Bacteroidota</taxon>
        <taxon>Flavobacteriia</taxon>
        <taxon>Flavobacteriales</taxon>
        <taxon>Flavobacteriaceae</taxon>
        <taxon>Flavobacterium</taxon>
    </lineage>
</organism>
<dbReference type="Pfam" id="PF08327">
    <property type="entry name" value="AHSA1"/>
    <property type="match status" value="1"/>
</dbReference>
<dbReference type="InterPro" id="IPR013538">
    <property type="entry name" value="ASHA1/2-like_C"/>
</dbReference>
<sequence>MKKEKFTVVIGAPKEKVWNVLWNDDTYRKWTTVFSEGSKAVTDWKEGSKIHFLDANNDGMNSLIDKCIENEVMNFKHIGVVKNGVEQPLDEATKNWSGSSENYALSETDGITTLSVEMDIIPEYLDYFNKTFPLALDLVKKLAEE</sequence>
<feature type="domain" description="Activator of Hsp90 ATPase homologue 1/2-like C-terminal" evidence="2">
    <location>
        <begin position="12"/>
        <end position="69"/>
    </location>
</feature>
<dbReference type="AlphaFoldDB" id="V6S7B6"/>
<protein>
    <submittedName>
        <fullName evidence="3">ATPase</fullName>
    </submittedName>
</protein>